<organism evidence="1">
    <name type="scientific">anaerobic digester metagenome</name>
    <dbReference type="NCBI Taxonomy" id="1263854"/>
    <lineage>
        <taxon>unclassified sequences</taxon>
        <taxon>metagenomes</taxon>
        <taxon>ecological metagenomes</taxon>
    </lineage>
</organism>
<proteinExistence type="predicted"/>
<protein>
    <submittedName>
        <fullName evidence="1">Uncharacterized protein</fullName>
    </submittedName>
</protein>
<gene>
    <name evidence="1" type="ORF">SCFA_1580005</name>
</gene>
<sequence length="53" mass="6092">MKDGRAELKEEGCTGRDLCEQCCGQICLLVEKQQEGFYEPPEHLFRDQSADEQ</sequence>
<name>A0A485LWR4_9ZZZZ</name>
<dbReference type="AlphaFoldDB" id="A0A485LWR4"/>
<dbReference type="EMBL" id="CAADRM010000066">
    <property type="protein sequence ID" value="VFU13083.1"/>
    <property type="molecule type" value="Genomic_DNA"/>
</dbReference>
<accession>A0A485LWR4</accession>
<reference evidence="1" key="1">
    <citation type="submission" date="2019-03" db="EMBL/GenBank/DDBJ databases">
        <authorList>
            <person name="Hao L."/>
        </authorList>
    </citation>
    <scope>NUCLEOTIDE SEQUENCE</scope>
</reference>
<evidence type="ECO:0000313" key="1">
    <source>
        <dbReference type="EMBL" id="VFU13083.1"/>
    </source>
</evidence>